<sequence>MKACYTSTGTKWRGRPRTTLPVVLDQDLSTSGFGDRLRTDEDLDRIRLLAQDKRKWKCGG</sequence>
<protein>
    <submittedName>
        <fullName evidence="1">Uncharacterized protein</fullName>
    </submittedName>
</protein>
<evidence type="ECO:0000313" key="2">
    <source>
        <dbReference type="Proteomes" id="UP000028582"/>
    </source>
</evidence>
<accession>A0A080YW12</accession>
<feature type="non-terminal residue" evidence="1">
    <location>
        <position position="60"/>
    </location>
</feature>
<dbReference type="OrthoDB" id="167338at2759"/>
<evidence type="ECO:0000313" key="1">
    <source>
        <dbReference type="EMBL" id="ETO58573.1"/>
    </source>
</evidence>
<name>A0A080YW12_PHYNI</name>
<dbReference type="Proteomes" id="UP000028582">
    <property type="component" value="Unassembled WGS sequence"/>
</dbReference>
<dbReference type="AlphaFoldDB" id="A0A080YW12"/>
<gene>
    <name evidence="1" type="ORF">F444_23049</name>
</gene>
<comment type="caution">
    <text evidence="1">The sequence shown here is derived from an EMBL/GenBank/DDBJ whole genome shotgun (WGS) entry which is preliminary data.</text>
</comment>
<reference evidence="1 2" key="1">
    <citation type="submission" date="2013-11" db="EMBL/GenBank/DDBJ databases">
        <title>The Genome Sequence of Phytophthora parasitica P1976.</title>
        <authorList>
            <consortium name="The Broad Institute Genomics Platform"/>
            <person name="Russ C."/>
            <person name="Tyler B."/>
            <person name="Panabieres F."/>
            <person name="Shan W."/>
            <person name="Tripathy S."/>
            <person name="Grunwald N."/>
            <person name="Machado M."/>
            <person name="Johnson C.S."/>
            <person name="Walker B."/>
            <person name="Young S."/>
            <person name="Zeng Q."/>
            <person name="Gargeya S."/>
            <person name="Fitzgerald M."/>
            <person name="Haas B."/>
            <person name="Abouelleil A."/>
            <person name="Allen A.W."/>
            <person name="Alvarado L."/>
            <person name="Arachchi H.M."/>
            <person name="Berlin A.M."/>
            <person name="Chapman S.B."/>
            <person name="Gainer-Dewar J."/>
            <person name="Goldberg J."/>
            <person name="Griggs A."/>
            <person name="Gujja S."/>
            <person name="Hansen M."/>
            <person name="Howarth C."/>
            <person name="Imamovic A."/>
            <person name="Ireland A."/>
            <person name="Larimer J."/>
            <person name="McCowan C."/>
            <person name="Murphy C."/>
            <person name="Pearson M."/>
            <person name="Poon T.W."/>
            <person name="Priest M."/>
            <person name="Roberts A."/>
            <person name="Saif S."/>
            <person name="Shea T."/>
            <person name="Sisk P."/>
            <person name="Sykes S."/>
            <person name="Wortman J."/>
            <person name="Nusbaum C."/>
            <person name="Birren B."/>
        </authorList>
    </citation>
    <scope>NUCLEOTIDE SEQUENCE [LARGE SCALE GENOMIC DNA]</scope>
    <source>
        <strain evidence="1 2">P1976</strain>
    </source>
</reference>
<proteinExistence type="predicted"/>
<dbReference type="EMBL" id="ANJA01005052">
    <property type="protein sequence ID" value="ETO58573.1"/>
    <property type="molecule type" value="Genomic_DNA"/>
</dbReference>
<organism evidence="1 2">
    <name type="scientific">Phytophthora nicotianae P1976</name>
    <dbReference type="NCBI Taxonomy" id="1317066"/>
    <lineage>
        <taxon>Eukaryota</taxon>
        <taxon>Sar</taxon>
        <taxon>Stramenopiles</taxon>
        <taxon>Oomycota</taxon>
        <taxon>Peronosporomycetes</taxon>
        <taxon>Peronosporales</taxon>
        <taxon>Peronosporaceae</taxon>
        <taxon>Phytophthora</taxon>
    </lineage>
</organism>